<protein>
    <recommendedName>
        <fullName evidence="6">Protein-serine/threonine phosphatase</fullName>
    </recommendedName>
</protein>
<dbReference type="Pfam" id="PF00782">
    <property type="entry name" value="DSPc"/>
    <property type="match status" value="1"/>
</dbReference>
<dbReference type="VEuPathDB" id="AmoebaDB:NF0073090"/>
<name>A0A6A5B2K2_NAEFO</name>
<dbReference type="GO" id="GO:0051015">
    <property type="term" value="F:actin filament binding"/>
    <property type="evidence" value="ECO:0007669"/>
    <property type="project" value="InterPro"/>
</dbReference>
<dbReference type="InterPro" id="IPR020422">
    <property type="entry name" value="TYR_PHOSPHATASE_DUAL_dom"/>
</dbReference>
<sequence length="893" mass="101019">MFKLSLPLSKVNNNSNSSSHEENTTAAVDRVGLSTDTTTTTDASNRNNEHIITSTANSSSSSSNTTATNGITIPPVSLSNLISATISSSDNNRDDDMSYDDDEDFKDYETLSNHRKSEGTTTNNNTFFSSISFDTDPIPIENMSKLIGSSPSTMATTTTSEKSTFYTSNIKMFECFDAVSSKSSSDKVWKRDFQTKPLHTLVSNMNHHEGTTTNLSSCSSQFNTTSCYIVLHLYHHSHSAMSPQSNKPALSNDESRDETNFKLLEQLFTVGSLECTSSQMTDCAFTPRGLEYPFASTRLDSQHNTKYLFDLYVWYGKESSEFVKSRTIERALNLESLLHQPHAVEQLFHSGKPQSFYDLVLNKTDVGNSATTTPSSETSALSSLSSSSVLRHHLLSRIRAMMKGTPQKSSRHLFEELTLLSPDETFNNSDVDKLGTLLQLRKRPMAGVSKDEEHDSLESPRKKERTQLSPLNTRDVEHVEEPKVLSGRELAKACHYVCSKITDFLFLGSAAVAQDKKKLNENGITHIINSAASVYCDNYFPNDFTYYSLSLYDDPNESIIGSFYGVIEFIENAIKNGGKVFIHCQMGVSRSCCLTISYMMWKYKMSFARALDDVKQKRACCSPNAGFLVQLTQWETILGLNEKARKEPKSYLYRISPLNNFYAIHKELVPKLCHNTKNLDSRTCFLLQTKYDHCFLWIGSKSTNELQQAAEKFIGVLKSYSPIVIKEWIRIHEGQETEEFNQAMDTLEIDPRRANNTSEYPDLKYLQMTHEEAMDLLRQLRNVDKTADLEAEKELKEYKNGTLFSFEDGKFSEFDYFDSEDIADDMCYVMLPENEPKILVMIGYDVDLGDDSVDDKGEEIGELFIEWKKLPADTSIQVCEEDDPEFFRYFKNG</sequence>
<dbReference type="PANTHER" id="PTHR46381">
    <property type="entry name" value="MKPA PROTEIN"/>
    <property type="match status" value="1"/>
</dbReference>
<evidence type="ECO:0000259" key="2">
    <source>
        <dbReference type="PROSITE" id="PS50054"/>
    </source>
</evidence>
<dbReference type="EMBL" id="VFQX01000061">
    <property type="protein sequence ID" value="KAF0973343.1"/>
    <property type="molecule type" value="Genomic_DNA"/>
</dbReference>
<feature type="compositionally biased region" description="Low complexity" evidence="1">
    <location>
        <begin position="53"/>
        <end position="69"/>
    </location>
</feature>
<dbReference type="RefSeq" id="XP_044558056.1">
    <property type="nucleotide sequence ID" value="XM_044712416.1"/>
</dbReference>
<dbReference type="PROSITE" id="PS50054">
    <property type="entry name" value="TYR_PHOSPHATASE_DUAL"/>
    <property type="match status" value="1"/>
</dbReference>
<evidence type="ECO:0000313" key="5">
    <source>
        <dbReference type="Proteomes" id="UP000444721"/>
    </source>
</evidence>
<feature type="domain" description="Tyrosine-protein phosphatase" evidence="2">
    <location>
        <begin position="497"/>
        <end position="640"/>
    </location>
</feature>
<dbReference type="PANTHER" id="PTHR46381:SF2">
    <property type="entry name" value="MAP KINASE PHOSPHATASE"/>
    <property type="match status" value="1"/>
</dbReference>
<dbReference type="SMART" id="SM00195">
    <property type="entry name" value="DSPc"/>
    <property type="match status" value="1"/>
</dbReference>
<evidence type="ECO:0000313" key="4">
    <source>
        <dbReference type="EMBL" id="KAF0973343.1"/>
    </source>
</evidence>
<dbReference type="AlphaFoldDB" id="A0A6A5B2K2"/>
<dbReference type="PROSITE" id="PS50056">
    <property type="entry name" value="TYR_PHOSPHATASE_2"/>
    <property type="match status" value="1"/>
</dbReference>
<keyword evidence="5" id="KW-1185">Reference proteome</keyword>
<dbReference type="OrthoDB" id="10252009at2759"/>
<comment type="caution">
    <text evidence="4">The sequence shown here is derived from an EMBL/GenBank/DDBJ whole genome shotgun (WGS) entry which is preliminary data.</text>
</comment>
<dbReference type="SMART" id="SM00262">
    <property type="entry name" value="GEL"/>
    <property type="match status" value="1"/>
</dbReference>
<dbReference type="SUPFAM" id="SSF52799">
    <property type="entry name" value="(Phosphotyrosine protein) phosphatases II"/>
    <property type="match status" value="1"/>
</dbReference>
<dbReference type="InterPro" id="IPR029021">
    <property type="entry name" value="Prot-tyrosine_phosphatase-like"/>
</dbReference>
<evidence type="ECO:0008006" key="6">
    <source>
        <dbReference type="Google" id="ProtNLM"/>
    </source>
</evidence>
<dbReference type="Gene3D" id="3.40.20.10">
    <property type="entry name" value="Severin"/>
    <property type="match status" value="1"/>
</dbReference>
<dbReference type="InterPro" id="IPR000340">
    <property type="entry name" value="Dual-sp_phosphatase_cat-dom"/>
</dbReference>
<feature type="region of interest" description="Disordered" evidence="1">
    <location>
        <begin position="444"/>
        <end position="468"/>
    </location>
</feature>
<feature type="compositionally biased region" description="Polar residues" evidence="1">
    <location>
        <begin position="43"/>
        <end position="52"/>
    </location>
</feature>
<feature type="domain" description="Tyrosine specific protein phosphatases" evidence="3">
    <location>
        <begin position="561"/>
        <end position="618"/>
    </location>
</feature>
<evidence type="ECO:0000259" key="3">
    <source>
        <dbReference type="PROSITE" id="PS50056"/>
    </source>
</evidence>
<evidence type="ECO:0000256" key="1">
    <source>
        <dbReference type="SAM" id="MobiDB-lite"/>
    </source>
</evidence>
<feature type="region of interest" description="Disordered" evidence="1">
    <location>
        <begin position="1"/>
        <end position="74"/>
    </location>
</feature>
<organism evidence="4 5">
    <name type="scientific">Naegleria fowleri</name>
    <name type="common">Brain eating amoeba</name>
    <dbReference type="NCBI Taxonomy" id="5763"/>
    <lineage>
        <taxon>Eukaryota</taxon>
        <taxon>Discoba</taxon>
        <taxon>Heterolobosea</taxon>
        <taxon>Tetramitia</taxon>
        <taxon>Eutetramitia</taxon>
        <taxon>Vahlkampfiidae</taxon>
        <taxon>Naegleria</taxon>
    </lineage>
</organism>
<dbReference type="GeneID" id="68115768"/>
<proteinExistence type="predicted"/>
<dbReference type="InterPro" id="IPR007122">
    <property type="entry name" value="Villin/Gelsolin"/>
</dbReference>
<dbReference type="Gene3D" id="3.90.190.10">
    <property type="entry name" value="Protein tyrosine phosphatase superfamily"/>
    <property type="match status" value="1"/>
</dbReference>
<dbReference type="VEuPathDB" id="AmoebaDB:NfTy_092530"/>
<feature type="compositionally biased region" description="Basic and acidic residues" evidence="1">
    <location>
        <begin position="449"/>
        <end position="461"/>
    </location>
</feature>
<accession>A0A6A5B2K2</accession>
<dbReference type="InterPro" id="IPR000387">
    <property type="entry name" value="Tyr_Pase_dom"/>
</dbReference>
<dbReference type="CDD" id="cd14498">
    <property type="entry name" value="DSP"/>
    <property type="match status" value="1"/>
</dbReference>
<reference evidence="4 5" key="1">
    <citation type="journal article" date="2019" name="Sci. Rep.">
        <title>Nanopore sequencing improves the draft genome of the human pathogenic amoeba Naegleria fowleri.</title>
        <authorList>
            <person name="Liechti N."/>
            <person name="Schurch N."/>
            <person name="Bruggmann R."/>
            <person name="Wittwer M."/>
        </authorList>
    </citation>
    <scope>NUCLEOTIDE SEQUENCE [LARGE SCALE GENOMIC DNA]</scope>
    <source>
        <strain evidence="4 5">ATCC 30894</strain>
    </source>
</reference>
<dbReference type="InterPro" id="IPR029006">
    <property type="entry name" value="ADF-H/Gelsolin-like_dom_sf"/>
</dbReference>
<dbReference type="VEuPathDB" id="AmoebaDB:FDP41_008550"/>
<dbReference type="Proteomes" id="UP000444721">
    <property type="component" value="Unassembled WGS sequence"/>
</dbReference>
<dbReference type="SUPFAM" id="SSF55753">
    <property type="entry name" value="Actin depolymerizing proteins"/>
    <property type="match status" value="2"/>
</dbReference>
<gene>
    <name evidence="4" type="ORF">FDP41_008550</name>
</gene>